<evidence type="ECO:0000313" key="1">
    <source>
        <dbReference type="EMBL" id="KAK7389342.1"/>
    </source>
</evidence>
<dbReference type="EMBL" id="JAYMYS010000006">
    <property type="protein sequence ID" value="KAK7389342.1"/>
    <property type="molecule type" value="Genomic_DNA"/>
</dbReference>
<reference evidence="1 2" key="1">
    <citation type="submission" date="2024-01" db="EMBL/GenBank/DDBJ databases">
        <title>The genomes of 5 underutilized Papilionoideae crops provide insights into root nodulation and disease resistanc.</title>
        <authorList>
            <person name="Jiang F."/>
        </authorList>
    </citation>
    <scope>NUCLEOTIDE SEQUENCE [LARGE SCALE GENOMIC DNA]</scope>
    <source>
        <strain evidence="1">DUOXIRENSHENG_FW03</strain>
        <tissue evidence="1">Leaves</tissue>
    </source>
</reference>
<dbReference type="Proteomes" id="UP001386955">
    <property type="component" value="Unassembled WGS sequence"/>
</dbReference>
<proteinExistence type="predicted"/>
<gene>
    <name evidence="1" type="ORF">VNO78_24254</name>
</gene>
<keyword evidence="2" id="KW-1185">Reference proteome</keyword>
<evidence type="ECO:0000313" key="2">
    <source>
        <dbReference type="Proteomes" id="UP001386955"/>
    </source>
</evidence>
<protein>
    <submittedName>
        <fullName evidence="1">Uncharacterized protein</fullName>
    </submittedName>
</protein>
<sequence>MLWINFCELATWMEAISQISLVDPVMKTTKMEKDLKYSKELPLPIIKANITLFHDNYTLKTTNVDLATSNKNYDVKLKTEEVYLSTAIEKVKRLEVTLATIEKAKEEDEFK</sequence>
<dbReference type="AlphaFoldDB" id="A0AAN9S4Z7"/>
<organism evidence="1 2">
    <name type="scientific">Psophocarpus tetragonolobus</name>
    <name type="common">Winged bean</name>
    <name type="synonym">Dolichos tetragonolobus</name>
    <dbReference type="NCBI Taxonomy" id="3891"/>
    <lineage>
        <taxon>Eukaryota</taxon>
        <taxon>Viridiplantae</taxon>
        <taxon>Streptophyta</taxon>
        <taxon>Embryophyta</taxon>
        <taxon>Tracheophyta</taxon>
        <taxon>Spermatophyta</taxon>
        <taxon>Magnoliopsida</taxon>
        <taxon>eudicotyledons</taxon>
        <taxon>Gunneridae</taxon>
        <taxon>Pentapetalae</taxon>
        <taxon>rosids</taxon>
        <taxon>fabids</taxon>
        <taxon>Fabales</taxon>
        <taxon>Fabaceae</taxon>
        <taxon>Papilionoideae</taxon>
        <taxon>50 kb inversion clade</taxon>
        <taxon>NPAAA clade</taxon>
        <taxon>indigoferoid/millettioid clade</taxon>
        <taxon>Phaseoleae</taxon>
        <taxon>Psophocarpus</taxon>
    </lineage>
</organism>
<comment type="caution">
    <text evidence="1">The sequence shown here is derived from an EMBL/GenBank/DDBJ whole genome shotgun (WGS) entry which is preliminary data.</text>
</comment>
<name>A0AAN9S4Z7_PSOTE</name>
<accession>A0AAN9S4Z7</accession>